<reference evidence="11 12" key="1">
    <citation type="submission" date="2018-08" db="EMBL/GenBank/DDBJ databases">
        <title>Acidipila sp. 4G-K13, an acidobacterium isolated from forest soil.</title>
        <authorList>
            <person name="Gao Z.-H."/>
            <person name="Qiu L.-H."/>
        </authorList>
    </citation>
    <scope>NUCLEOTIDE SEQUENCE [LARGE SCALE GENOMIC DNA]</scope>
    <source>
        <strain evidence="11 12">4G-K13</strain>
    </source>
</reference>
<feature type="transmembrane region" description="Helical" evidence="10">
    <location>
        <begin position="375"/>
        <end position="396"/>
    </location>
</feature>
<keyword evidence="7 10" id="KW-0472">Membrane</keyword>
<dbReference type="Proteomes" id="UP000264702">
    <property type="component" value="Unassembled WGS sequence"/>
</dbReference>
<feature type="transmembrane region" description="Helical" evidence="10">
    <location>
        <begin position="73"/>
        <end position="93"/>
    </location>
</feature>
<evidence type="ECO:0000256" key="6">
    <source>
        <dbReference type="ARBA" id="ARBA00022989"/>
    </source>
</evidence>
<dbReference type="Pfam" id="PF03023">
    <property type="entry name" value="MurJ"/>
    <property type="match status" value="1"/>
</dbReference>
<keyword evidence="3 10" id="KW-0812">Transmembrane</keyword>
<keyword evidence="2" id="KW-1003">Cell membrane</keyword>
<evidence type="ECO:0000256" key="5">
    <source>
        <dbReference type="ARBA" id="ARBA00022984"/>
    </source>
</evidence>
<feature type="transmembrane region" description="Helical" evidence="10">
    <location>
        <begin position="474"/>
        <end position="491"/>
    </location>
</feature>
<keyword evidence="12" id="KW-1185">Reference proteome</keyword>
<dbReference type="AlphaFoldDB" id="A0A372IN29"/>
<keyword evidence="5" id="KW-0573">Peptidoglycan synthesis</keyword>
<evidence type="ECO:0000313" key="12">
    <source>
        <dbReference type="Proteomes" id="UP000264702"/>
    </source>
</evidence>
<dbReference type="GO" id="GO:0005886">
    <property type="term" value="C:plasma membrane"/>
    <property type="evidence" value="ECO:0007669"/>
    <property type="project" value="UniProtKB-SubCell"/>
</dbReference>
<organism evidence="11 12">
    <name type="scientific">Paracidobacterium acidisoli</name>
    <dbReference type="NCBI Taxonomy" id="2303751"/>
    <lineage>
        <taxon>Bacteria</taxon>
        <taxon>Pseudomonadati</taxon>
        <taxon>Acidobacteriota</taxon>
        <taxon>Terriglobia</taxon>
        <taxon>Terriglobales</taxon>
        <taxon>Acidobacteriaceae</taxon>
        <taxon>Paracidobacterium</taxon>
    </lineage>
</organism>
<feature type="transmembrane region" description="Helical" evidence="10">
    <location>
        <begin position="291"/>
        <end position="315"/>
    </location>
</feature>
<dbReference type="InterPro" id="IPR004268">
    <property type="entry name" value="MurJ"/>
</dbReference>
<protein>
    <submittedName>
        <fullName evidence="11">Virulence factor MviN</fullName>
    </submittedName>
</protein>
<dbReference type="PRINTS" id="PR01806">
    <property type="entry name" value="VIRFACTRMVIN"/>
</dbReference>
<dbReference type="OrthoDB" id="9804143at2"/>
<feature type="transmembrane region" description="Helical" evidence="10">
    <location>
        <begin position="210"/>
        <end position="229"/>
    </location>
</feature>
<comment type="function">
    <text evidence="8">Involved in peptidoglycan biosynthesis. Transports lipid-linked peptidoglycan precursors from the inner to the outer leaflet of the cytoplasmic membrane.</text>
</comment>
<feature type="transmembrane region" description="Helical" evidence="10">
    <location>
        <begin position="408"/>
        <end position="427"/>
    </location>
</feature>
<evidence type="ECO:0000256" key="4">
    <source>
        <dbReference type="ARBA" id="ARBA00022960"/>
    </source>
</evidence>
<dbReference type="GO" id="GO:0015648">
    <property type="term" value="F:lipid-linked peptidoglycan transporter activity"/>
    <property type="evidence" value="ECO:0007669"/>
    <property type="project" value="TreeGrafter"/>
</dbReference>
<evidence type="ECO:0000256" key="2">
    <source>
        <dbReference type="ARBA" id="ARBA00022475"/>
    </source>
</evidence>
<keyword evidence="4" id="KW-0133">Cell shape</keyword>
<dbReference type="PANTHER" id="PTHR47019">
    <property type="entry name" value="LIPID II FLIPPASE MURJ"/>
    <property type="match status" value="1"/>
</dbReference>
<feature type="transmembrane region" description="Helical" evidence="10">
    <location>
        <begin position="497"/>
        <end position="518"/>
    </location>
</feature>
<comment type="caution">
    <text evidence="11">The sequence shown here is derived from an EMBL/GenBank/DDBJ whole genome shotgun (WGS) entry which is preliminary data.</text>
</comment>
<sequence>MPSPATSSRWRRVFAILRPSHSHTAFTATLLLMASALASRVIGLVRTKYIAYLLGRTAAADAFNAAFQLPDMVSYFLVGGAASITFVTILTRYRETGREAEGERSMSVILTTMTLVLGIAILVAEGIAPLYVRALLHGFENDPGKAALCAHLTRILLPAQLFFLAGGVFAAVLLVRKQFAIQALTPLIYTSGIIFGGILLYHRLGPSALALGAVAGAFLGPFLLNAIWAHRVGMRFRPVFNLADPGLREWVRMSIPLMLGVSLVTADNWIINYFASHTGGAVSLLTYAKQLFTAPVALGQAAGAASLPFLASLYGKLDAAGAPDRAPFARAVNSSVSRILAFSLLLSAFMIGMALPLVDLILRGGAFHRADSGVMALYFGIFSISLCLWSAQAIYARAFYAAGNTLTPMVAGTIVTALSLPVYWYLYRALGPVGLAVASDIGIFVQTITLAVLLHRRRMVSLAGLEYSELLRSLIAGAAAFVALAGLRHYVHTTSRLFELALLTVATLLWLAVCAAILRLTGSALPGQLLSRFSKRAEA</sequence>
<feature type="transmembrane region" description="Helical" evidence="10">
    <location>
        <begin position="105"/>
        <end position="132"/>
    </location>
</feature>
<feature type="transmembrane region" description="Helical" evidence="10">
    <location>
        <begin position="336"/>
        <end position="355"/>
    </location>
</feature>
<evidence type="ECO:0000256" key="1">
    <source>
        <dbReference type="ARBA" id="ARBA00004651"/>
    </source>
</evidence>
<dbReference type="PANTHER" id="PTHR47019:SF1">
    <property type="entry name" value="LIPID II FLIPPASE MURJ"/>
    <property type="match status" value="1"/>
</dbReference>
<feature type="transmembrane region" description="Helical" evidence="10">
    <location>
        <begin position="433"/>
        <end position="454"/>
    </location>
</feature>
<proteinExistence type="inferred from homology"/>
<evidence type="ECO:0000256" key="8">
    <source>
        <dbReference type="ARBA" id="ARBA00060041"/>
    </source>
</evidence>
<evidence type="ECO:0000313" key="11">
    <source>
        <dbReference type="EMBL" id="RFU15993.1"/>
    </source>
</evidence>
<evidence type="ECO:0000256" key="10">
    <source>
        <dbReference type="SAM" id="Phobius"/>
    </source>
</evidence>
<dbReference type="InterPro" id="IPR051050">
    <property type="entry name" value="Lipid_II_flippase_MurJ/MviN"/>
</dbReference>
<dbReference type="GO" id="GO:0008360">
    <property type="term" value="P:regulation of cell shape"/>
    <property type="evidence" value="ECO:0007669"/>
    <property type="project" value="UniProtKB-KW"/>
</dbReference>
<evidence type="ECO:0000256" key="3">
    <source>
        <dbReference type="ARBA" id="ARBA00022692"/>
    </source>
</evidence>
<evidence type="ECO:0000256" key="7">
    <source>
        <dbReference type="ARBA" id="ARBA00023136"/>
    </source>
</evidence>
<gene>
    <name evidence="11" type="ORF">D0Y96_11170</name>
</gene>
<accession>A0A372IN29</accession>
<feature type="transmembrane region" description="Helical" evidence="10">
    <location>
        <begin position="152"/>
        <end position="175"/>
    </location>
</feature>
<dbReference type="GO" id="GO:0034204">
    <property type="term" value="P:lipid translocation"/>
    <property type="evidence" value="ECO:0007669"/>
    <property type="project" value="TreeGrafter"/>
</dbReference>
<keyword evidence="6 10" id="KW-1133">Transmembrane helix</keyword>
<dbReference type="EMBL" id="QVQT01000004">
    <property type="protein sequence ID" value="RFU15993.1"/>
    <property type="molecule type" value="Genomic_DNA"/>
</dbReference>
<dbReference type="RefSeq" id="WP_117299889.1">
    <property type="nucleotide sequence ID" value="NZ_QVQT02000004.1"/>
</dbReference>
<evidence type="ECO:0000256" key="9">
    <source>
        <dbReference type="ARBA" id="ARBA00061532"/>
    </source>
</evidence>
<comment type="similarity">
    <text evidence="9">Belongs to the MurJ/MviN family.</text>
</comment>
<name>A0A372IN29_9BACT</name>
<dbReference type="GO" id="GO:0009252">
    <property type="term" value="P:peptidoglycan biosynthetic process"/>
    <property type="evidence" value="ECO:0007669"/>
    <property type="project" value="UniProtKB-KW"/>
</dbReference>
<comment type="subcellular location">
    <subcellularLocation>
        <location evidence="1">Cell membrane</location>
        <topology evidence="1">Multi-pass membrane protein</topology>
    </subcellularLocation>
</comment>
<feature type="transmembrane region" description="Helical" evidence="10">
    <location>
        <begin position="187"/>
        <end position="204"/>
    </location>
</feature>